<dbReference type="PANTHER" id="PTHR35177:SF1">
    <property type="entry name" value="HYDROGENASE MATURATION FACTOR HYPC"/>
    <property type="match status" value="1"/>
</dbReference>
<evidence type="ECO:0000256" key="1">
    <source>
        <dbReference type="ARBA" id="ARBA00006018"/>
    </source>
</evidence>
<dbReference type="Proteomes" id="UP000631034">
    <property type="component" value="Unassembled WGS sequence"/>
</dbReference>
<reference evidence="2" key="1">
    <citation type="submission" date="2020-10" db="EMBL/GenBank/DDBJ databases">
        <title>Genome sequence of the unusual species of purple photosynthetic bacteria, Phaeovibrio sulfidiphilus DSM 23193, type strain.</title>
        <authorList>
            <person name="Kyndt J.A."/>
            <person name="Meyer T.E."/>
        </authorList>
    </citation>
    <scope>NUCLEOTIDE SEQUENCE</scope>
    <source>
        <strain evidence="2">DSM 23193</strain>
    </source>
</reference>
<gene>
    <name evidence="2" type="ORF">IHV25_02330</name>
</gene>
<accession>A0A8J6YKV2</accession>
<comment type="similarity">
    <text evidence="1">Belongs to the HupF/HypC family.</text>
</comment>
<dbReference type="Gene3D" id="2.30.30.140">
    <property type="match status" value="1"/>
</dbReference>
<proteinExistence type="inferred from homology"/>
<name>A0A8J6YKV2_9PROT</name>
<dbReference type="RefSeq" id="WP_192533346.1">
    <property type="nucleotide sequence ID" value="NZ_JACZHT010000001.1"/>
</dbReference>
<dbReference type="SUPFAM" id="SSF159127">
    <property type="entry name" value="HupF/HypC-like"/>
    <property type="match status" value="1"/>
</dbReference>
<dbReference type="EMBL" id="JACZHT010000001">
    <property type="protein sequence ID" value="MBE1236490.1"/>
    <property type="molecule type" value="Genomic_DNA"/>
</dbReference>
<dbReference type="PRINTS" id="PR00445">
    <property type="entry name" value="HUPFHYPC"/>
</dbReference>
<dbReference type="GO" id="GO:0005506">
    <property type="term" value="F:iron ion binding"/>
    <property type="evidence" value="ECO:0007669"/>
    <property type="project" value="TreeGrafter"/>
</dbReference>
<sequence>MCVGIPMQVLEDRGPLALCRDRGGNPVLVDMRLSGAQHAGTWVMTFAGTARSVMDPDTARKTLDALEALDTLMAGGSPDLEMLFADLVGRTPELPEFLRPMPGKDTS</sequence>
<dbReference type="PANTHER" id="PTHR35177">
    <property type="entry name" value="HYDROGENASE MATURATION FACTOR HYBG"/>
    <property type="match status" value="1"/>
</dbReference>
<organism evidence="2 3">
    <name type="scientific">Phaeovibrio sulfidiphilus</name>
    <dbReference type="NCBI Taxonomy" id="1220600"/>
    <lineage>
        <taxon>Bacteria</taxon>
        <taxon>Pseudomonadati</taxon>
        <taxon>Pseudomonadota</taxon>
        <taxon>Alphaproteobacteria</taxon>
        <taxon>Rhodospirillales</taxon>
        <taxon>Rhodospirillaceae</taxon>
        <taxon>Phaeovibrio</taxon>
    </lineage>
</organism>
<dbReference type="InterPro" id="IPR019812">
    <property type="entry name" value="Hydgase_assmbl_chp_CS"/>
</dbReference>
<comment type="caution">
    <text evidence="2">The sequence shown here is derived from an EMBL/GenBank/DDBJ whole genome shotgun (WGS) entry which is preliminary data.</text>
</comment>
<dbReference type="AlphaFoldDB" id="A0A8J6YKV2"/>
<evidence type="ECO:0000313" key="2">
    <source>
        <dbReference type="EMBL" id="MBE1236490.1"/>
    </source>
</evidence>
<dbReference type="GO" id="GO:1902670">
    <property type="term" value="F:carbon dioxide binding"/>
    <property type="evidence" value="ECO:0007669"/>
    <property type="project" value="TreeGrafter"/>
</dbReference>
<keyword evidence="3" id="KW-1185">Reference proteome</keyword>
<dbReference type="GO" id="GO:0051604">
    <property type="term" value="P:protein maturation"/>
    <property type="evidence" value="ECO:0007669"/>
    <property type="project" value="TreeGrafter"/>
</dbReference>
<dbReference type="Pfam" id="PF01455">
    <property type="entry name" value="HupF_HypC"/>
    <property type="match status" value="1"/>
</dbReference>
<protein>
    <submittedName>
        <fullName evidence="2">HypC/HybG/HupF family hydrogenase formation chaperone</fullName>
    </submittedName>
</protein>
<dbReference type="NCBIfam" id="TIGR00074">
    <property type="entry name" value="hypC_hupF"/>
    <property type="match status" value="1"/>
</dbReference>
<dbReference type="InterPro" id="IPR001109">
    <property type="entry name" value="Hydrogenase_HupF/HypC"/>
</dbReference>
<dbReference type="PROSITE" id="PS01097">
    <property type="entry name" value="HUPF_HYPC"/>
    <property type="match status" value="1"/>
</dbReference>
<evidence type="ECO:0000313" key="3">
    <source>
        <dbReference type="Proteomes" id="UP000631034"/>
    </source>
</evidence>